<dbReference type="InParanoid" id="C7R7Q7"/>
<organism evidence="1 2">
    <name type="scientific">Kangiella koreensis (strain DSM 16069 / JCM 12317 / KCTC 12182 / SW-125)</name>
    <dbReference type="NCBI Taxonomy" id="523791"/>
    <lineage>
        <taxon>Bacteria</taxon>
        <taxon>Pseudomonadati</taxon>
        <taxon>Pseudomonadota</taxon>
        <taxon>Gammaproteobacteria</taxon>
        <taxon>Kangiellales</taxon>
        <taxon>Kangiellaceae</taxon>
        <taxon>Kangiella</taxon>
    </lineage>
</organism>
<accession>C7R7Q7</accession>
<evidence type="ECO:0008006" key="3">
    <source>
        <dbReference type="Google" id="ProtNLM"/>
    </source>
</evidence>
<dbReference type="KEGG" id="kko:Kkor_2180"/>
<dbReference type="OrthoDB" id="6028447at2"/>
<evidence type="ECO:0000313" key="1">
    <source>
        <dbReference type="EMBL" id="ACV27590.1"/>
    </source>
</evidence>
<dbReference type="Proteomes" id="UP000001231">
    <property type="component" value="Chromosome"/>
</dbReference>
<evidence type="ECO:0000313" key="2">
    <source>
        <dbReference type="Proteomes" id="UP000001231"/>
    </source>
</evidence>
<dbReference type="PROSITE" id="PS00018">
    <property type="entry name" value="EF_HAND_1"/>
    <property type="match status" value="1"/>
</dbReference>
<gene>
    <name evidence="1" type="ordered locus">Kkor_2180</name>
</gene>
<reference evidence="1 2" key="1">
    <citation type="journal article" date="2009" name="Stand. Genomic Sci.">
        <title>Complete genome sequence of Kangiella koreensis type strain (SW-125).</title>
        <authorList>
            <person name="Han C."/>
            <person name="Sikorski J."/>
            <person name="Lapidus A."/>
            <person name="Nolan M."/>
            <person name="Glavina Del Rio T."/>
            <person name="Tice H."/>
            <person name="Cheng J.F."/>
            <person name="Lucas S."/>
            <person name="Chen F."/>
            <person name="Copeland A."/>
            <person name="Ivanova N."/>
            <person name="Mavromatis K."/>
            <person name="Ovchinnikova G."/>
            <person name="Pati A."/>
            <person name="Bruce D."/>
            <person name="Goodwin L."/>
            <person name="Pitluck S."/>
            <person name="Chen A."/>
            <person name="Palaniappan K."/>
            <person name="Land M."/>
            <person name="Hauser L."/>
            <person name="Chang Y.J."/>
            <person name="Jeffries C.D."/>
            <person name="Chain P."/>
            <person name="Saunders E."/>
            <person name="Brettin T."/>
            <person name="Goker M."/>
            <person name="Tindall B.J."/>
            <person name="Bristow J."/>
            <person name="Eisen J.A."/>
            <person name="Markowitz V."/>
            <person name="Hugenholtz P."/>
            <person name="Kyrpides N.C."/>
            <person name="Klenk H.P."/>
            <person name="Detter J.C."/>
        </authorList>
    </citation>
    <scope>NUCLEOTIDE SEQUENCE [LARGE SCALE GENOMIC DNA]</scope>
    <source>
        <strain evidence="2">DSM 16069 / KCTC 12182 / SW-125</strain>
    </source>
</reference>
<protein>
    <recommendedName>
        <fullName evidence="3">EF-hand domain-containing protein</fullName>
    </recommendedName>
</protein>
<name>C7R7Q7_KANKD</name>
<dbReference type="RefSeq" id="WP_015781195.1">
    <property type="nucleotide sequence ID" value="NC_013166.1"/>
</dbReference>
<dbReference type="InterPro" id="IPR018247">
    <property type="entry name" value="EF_Hand_1_Ca_BS"/>
</dbReference>
<dbReference type="STRING" id="523791.Kkor_2180"/>
<keyword evidence="2" id="KW-1185">Reference proteome</keyword>
<dbReference type="EMBL" id="CP001707">
    <property type="protein sequence ID" value="ACV27590.1"/>
    <property type="molecule type" value="Genomic_DNA"/>
</dbReference>
<dbReference type="AlphaFoldDB" id="C7R7Q7"/>
<dbReference type="HOGENOM" id="CLU_2523120_0_0_6"/>
<proteinExistence type="predicted"/>
<sequence length="84" mass="9491">MKKLAIILILILVVVASYSAVIYYMVSKTPLTYTETDINKDGFVSLSEIDYVSNFAVRTIIKNGQECIEYYAQKDGLTLKLECN</sequence>